<evidence type="ECO:0008006" key="6">
    <source>
        <dbReference type="Google" id="ProtNLM"/>
    </source>
</evidence>
<comment type="subcellular location">
    <subcellularLocation>
        <location evidence="1">Cytoplasm</location>
        <location evidence="1">Cytoskeleton</location>
    </subcellularLocation>
</comment>
<dbReference type="SMART" id="SM00368">
    <property type="entry name" value="LRR_RI"/>
    <property type="match status" value="4"/>
</dbReference>
<gene>
    <name evidence="4" type="ORF">G6F64_002055</name>
</gene>
<dbReference type="Gene3D" id="3.80.10.10">
    <property type="entry name" value="Ribonuclease Inhibitor"/>
    <property type="match status" value="3"/>
</dbReference>
<keyword evidence="2" id="KW-0963">Cytoplasm</keyword>
<dbReference type="InterPro" id="IPR032675">
    <property type="entry name" value="LRR_dom_sf"/>
</dbReference>
<dbReference type="InterPro" id="IPR001611">
    <property type="entry name" value="Leu-rich_rpt"/>
</dbReference>
<dbReference type="Proteomes" id="UP000716291">
    <property type="component" value="Unassembled WGS sequence"/>
</dbReference>
<evidence type="ECO:0000256" key="3">
    <source>
        <dbReference type="ARBA" id="ARBA00023212"/>
    </source>
</evidence>
<sequence length="474" mass="51747">MVWGGNDSAVDNWVKQLESNDPKLVSLHILSFRRVSTKDLERIFKAIAHNTVLSELYISGHVLDVDSADQLSESLTLNETLKTLNLGNATFGKDPNVFGLFCEGLAANEGLVKLDLENKGLLSNDQERYKAVQLLAESLVKNKHLQELNLARNELDNTAIEILTPAFDNLLRVNLAMNKIGPEGAESLSRQIMIADQCTLQELDLSDNPLLNGATILITALAHNKHLRILKMADVVSDAVEEMSLPPPATAAKEEDGGKLDEIKKDDPTRTIHGNALAIALGQALATNKALTHLCLDNNGIESSALQLLARYLPESAVQELKLRQNKVDDEGAILLAQAASSRLRHLELGENAIRAKGFGVLLDTNLEYLGLFGNAVGGFGVESESLPALQESGIKRLDIGCNQIIHQDLEAMVDVLLKEGVPKLKLLEMGGNVQDKEMGAWEATIEKLLDGRELDIIWKRQPTQMESAPPPVL</sequence>
<dbReference type="PANTHER" id="PTHR24107">
    <property type="entry name" value="YNEIN REGULATORY COMPLEX SUBUNIT 5"/>
    <property type="match status" value="1"/>
</dbReference>
<dbReference type="Pfam" id="PF13516">
    <property type="entry name" value="LRR_6"/>
    <property type="match status" value="4"/>
</dbReference>
<organism evidence="4 5">
    <name type="scientific">Rhizopus oryzae</name>
    <name type="common">Mucormycosis agent</name>
    <name type="synonym">Rhizopus arrhizus var. delemar</name>
    <dbReference type="NCBI Taxonomy" id="64495"/>
    <lineage>
        <taxon>Eukaryota</taxon>
        <taxon>Fungi</taxon>
        <taxon>Fungi incertae sedis</taxon>
        <taxon>Mucoromycota</taxon>
        <taxon>Mucoromycotina</taxon>
        <taxon>Mucoromycetes</taxon>
        <taxon>Mucorales</taxon>
        <taxon>Mucorineae</taxon>
        <taxon>Rhizopodaceae</taxon>
        <taxon>Rhizopus</taxon>
    </lineage>
</organism>
<protein>
    <recommendedName>
        <fullName evidence="6">RNI-like protein</fullName>
    </recommendedName>
</protein>
<dbReference type="SUPFAM" id="SSF52047">
    <property type="entry name" value="RNI-like"/>
    <property type="match status" value="1"/>
</dbReference>
<dbReference type="AlphaFoldDB" id="A0A9P6XHL0"/>
<comment type="caution">
    <text evidence="4">The sequence shown here is derived from an EMBL/GenBank/DDBJ whole genome shotgun (WGS) entry which is preliminary data.</text>
</comment>
<evidence type="ECO:0000313" key="4">
    <source>
        <dbReference type="EMBL" id="KAG1313689.1"/>
    </source>
</evidence>
<name>A0A9P6XHL0_RHIOR</name>
<keyword evidence="3" id="KW-0206">Cytoskeleton</keyword>
<dbReference type="OrthoDB" id="333024at2759"/>
<evidence type="ECO:0000256" key="2">
    <source>
        <dbReference type="ARBA" id="ARBA00022490"/>
    </source>
</evidence>
<reference evidence="4" key="1">
    <citation type="journal article" date="2020" name="Microb. Genom.">
        <title>Genetic diversity of clinical and environmental Mucorales isolates obtained from an investigation of mucormycosis cases among solid organ transplant recipients.</title>
        <authorList>
            <person name="Nguyen M.H."/>
            <person name="Kaul D."/>
            <person name="Muto C."/>
            <person name="Cheng S.J."/>
            <person name="Richter R.A."/>
            <person name="Bruno V.M."/>
            <person name="Liu G."/>
            <person name="Beyhan S."/>
            <person name="Sundermann A.J."/>
            <person name="Mounaud S."/>
            <person name="Pasculle A.W."/>
            <person name="Nierman W.C."/>
            <person name="Driscoll E."/>
            <person name="Cumbie R."/>
            <person name="Clancy C.J."/>
            <person name="Dupont C.L."/>
        </authorList>
    </citation>
    <scope>NUCLEOTIDE SEQUENCE</scope>
    <source>
        <strain evidence="4">GL11</strain>
    </source>
</reference>
<evidence type="ECO:0000256" key="1">
    <source>
        <dbReference type="ARBA" id="ARBA00004245"/>
    </source>
</evidence>
<dbReference type="InterPro" id="IPR052410">
    <property type="entry name" value="DRC5"/>
</dbReference>
<dbReference type="EMBL" id="JAANQT010000171">
    <property type="protein sequence ID" value="KAG1313689.1"/>
    <property type="molecule type" value="Genomic_DNA"/>
</dbReference>
<accession>A0A9P6XHL0</accession>
<keyword evidence="5" id="KW-1185">Reference proteome</keyword>
<dbReference type="GO" id="GO:0005856">
    <property type="term" value="C:cytoskeleton"/>
    <property type="evidence" value="ECO:0007669"/>
    <property type="project" value="UniProtKB-SubCell"/>
</dbReference>
<dbReference type="PANTHER" id="PTHR24107:SF2">
    <property type="entry name" value="NLR FAMILY CARD DOMAIN CONTAINING 3"/>
    <property type="match status" value="1"/>
</dbReference>
<proteinExistence type="predicted"/>
<evidence type="ECO:0000313" key="5">
    <source>
        <dbReference type="Proteomes" id="UP000716291"/>
    </source>
</evidence>